<keyword evidence="1" id="KW-0812">Transmembrane</keyword>
<gene>
    <name evidence="2" type="ORF">DSA09_25920</name>
</gene>
<dbReference type="EMBL" id="AAGFSO010000044">
    <property type="protein sequence ID" value="EBN4403400.1"/>
    <property type="molecule type" value="Genomic_DNA"/>
</dbReference>
<feature type="transmembrane region" description="Helical" evidence="1">
    <location>
        <begin position="19"/>
        <end position="39"/>
    </location>
</feature>
<organism evidence="2">
    <name type="scientific">Salmonella enterica</name>
    <name type="common">Salmonella choleraesuis</name>
    <dbReference type="NCBI Taxonomy" id="28901"/>
    <lineage>
        <taxon>Bacteria</taxon>
        <taxon>Pseudomonadati</taxon>
        <taxon>Pseudomonadota</taxon>
        <taxon>Gammaproteobacteria</taxon>
        <taxon>Enterobacterales</taxon>
        <taxon>Enterobacteriaceae</taxon>
        <taxon>Salmonella</taxon>
    </lineage>
</organism>
<protein>
    <submittedName>
        <fullName evidence="2">MFS transporter</fullName>
    </submittedName>
</protein>
<proteinExistence type="predicted"/>
<dbReference type="AlphaFoldDB" id="A0A5T8BHK7"/>
<keyword evidence="1" id="KW-0472">Membrane</keyword>
<accession>A0A5T8BHK7</accession>
<evidence type="ECO:0000313" key="2">
    <source>
        <dbReference type="EMBL" id="EBN4403400.1"/>
    </source>
</evidence>
<evidence type="ECO:0000256" key="1">
    <source>
        <dbReference type="SAM" id="Phobius"/>
    </source>
</evidence>
<comment type="caution">
    <text evidence="2">The sequence shown here is derived from an EMBL/GenBank/DDBJ whole genome shotgun (WGS) entry which is preliminary data.</text>
</comment>
<keyword evidence="1" id="KW-1133">Transmembrane helix</keyword>
<feature type="non-terminal residue" evidence="2">
    <location>
        <position position="1"/>
    </location>
</feature>
<reference evidence="2" key="1">
    <citation type="submission" date="2018-07" db="EMBL/GenBank/DDBJ databases">
        <authorList>
            <consortium name="PulseNet: The National Subtyping Network for Foodborne Disease Surveillance"/>
            <person name="Tarr C.L."/>
            <person name="Trees E."/>
            <person name="Katz L.S."/>
            <person name="Carleton-Romer H.A."/>
            <person name="Stroika S."/>
            <person name="Kucerova Z."/>
            <person name="Roache K.F."/>
            <person name="Sabol A.L."/>
            <person name="Besser J."/>
            <person name="Gerner-Smidt P."/>
        </authorList>
    </citation>
    <scope>NUCLEOTIDE SEQUENCE</scope>
    <source>
        <strain evidence="2">PNUSAS044948</strain>
    </source>
</reference>
<sequence>GIYGGVLSAYLISTYGNPFIIIISSLMALLSGVILLPLWKHPPVWKTVRN</sequence>
<name>A0A5T8BHK7_SALER</name>